<reference evidence="1 2" key="1">
    <citation type="journal article" date="2010" name="Stand. Genomic Sci.">
        <title>Complete genome sequence of Meiothermus silvanus type strain (VI-R2).</title>
        <authorList>
            <person name="Sikorski J."/>
            <person name="Tindall B.J."/>
            <person name="Lowry S."/>
            <person name="Lucas S."/>
            <person name="Nolan M."/>
            <person name="Copeland A."/>
            <person name="Glavina Del Rio T."/>
            <person name="Tice H."/>
            <person name="Cheng J.F."/>
            <person name="Han C."/>
            <person name="Pitluck S."/>
            <person name="Liolios K."/>
            <person name="Ivanova N."/>
            <person name="Mavromatis K."/>
            <person name="Mikhailova N."/>
            <person name="Pati A."/>
            <person name="Goodwin L."/>
            <person name="Chen A."/>
            <person name="Palaniappan K."/>
            <person name="Land M."/>
            <person name="Hauser L."/>
            <person name="Chang Y.J."/>
            <person name="Jeffries C.D."/>
            <person name="Rohde M."/>
            <person name="Goker M."/>
            <person name="Woyke T."/>
            <person name="Bristow J."/>
            <person name="Eisen J.A."/>
            <person name="Markowitz V."/>
            <person name="Hugenholtz P."/>
            <person name="Kyrpides N.C."/>
            <person name="Klenk H.P."/>
            <person name="Lapidus A."/>
        </authorList>
    </citation>
    <scope>NUCLEOTIDE SEQUENCE [LARGE SCALE GENOMIC DNA]</scope>
    <source>
        <strain evidence="2">ATCC 700542 / DSM 9946 / VI-R2</strain>
    </source>
</reference>
<dbReference type="Proteomes" id="UP000001916">
    <property type="component" value="Chromosome"/>
</dbReference>
<accession>D7BHN9</accession>
<evidence type="ECO:0000313" key="2">
    <source>
        <dbReference type="Proteomes" id="UP000001916"/>
    </source>
</evidence>
<name>D7BHN9_ALLS1</name>
<sequence>MTKPVLKAYLGSELSPPVRFEYVEGQAYPIRRQAQGLSEDGGIPSPCLSGNLPLAQIYRGVFG</sequence>
<organism evidence="1 2">
    <name type="scientific">Allomeiothermus silvanus (strain ATCC 700542 / DSM 9946 / NBRC 106475 / NCIMB 13440 / VI-R2)</name>
    <name type="common">Thermus silvanus</name>
    <dbReference type="NCBI Taxonomy" id="526227"/>
    <lineage>
        <taxon>Bacteria</taxon>
        <taxon>Thermotogati</taxon>
        <taxon>Deinococcota</taxon>
        <taxon>Deinococci</taxon>
        <taxon>Thermales</taxon>
        <taxon>Thermaceae</taxon>
        <taxon>Allomeiothermus</taxon>
    </lineage>
</organism>
<gene>
    <name evidence="1" type="ordered locus">Mesil_2107</name>
</gene>
<dbReference type="STRING" id="526227.Mesil_2107"/>
<proteinExistence type="predicted"/>
<dbReference type="KEGG" id="msv:Mesil_2107"/>
<dbReference type="AlphaFoldDB" id="D7BHN9"/>
<keyword evidence="2" id="KW-1185">Reference proteome</keyword>
<dbReference type="HOGENOM" id="CLU_2880651_0_0_0"/>
<dbReference type="EMBL" id="CP002042">
    <property type="protein sequence ID" value="ADH63979.1"/>
    <property type="molecule type" value="Genomic_DNA"/>
</dbReference>
<evidence type="ECO:0000313" key="1">
    <source>
        <dbReference type="EMBL" id="ADH63979.1"/>
    </source>
</evidence>
<protein>
    <submittedName>
        <fullName evidence="1">Uncharacterized protein</fullName>
    </submittedName>
</protein>